<feature type="chain" id="PRO_5045260769" evidence="1">
    <location>
        <begin position="23"/>
        <end position="274"/>
    </location>
</feature>
<dbReference type="InterPro" id="IPR040832">
    <property type="entry name" value="TTHB210-like_dom"/>
</dbReference>
<reference evidence="4" key="1">
    <citation type="journal article" date="2019" name="Int. J. Syst. Evol. Microbiol.">
        <title>The Global Catalogue of Microorganisms (GCM) 10K type strain sequencing project: providing services to taxonomists for standard genome sequencing and annotation.</title>
        <authorList>
            <consortium name="The Broad Institute Genomics Platform"/>
            <consortium name="The Broad Institute Genome Sequencing Center for Infectious Disease"/>
            <person name="Wu L."/>
            <person name="Ma J."/>
        </authorList>
    </citation>
    <scope>NUCLEOTIDE SEQUENCE [LARGE SCALE GENOMIC DNA]</scope>
    <source>
        <strain evidence="4">ICMP 19430</strain>
    </source>
</reference>
<protein>
    <submittedName>
        <fullName evidence="3">DUF5602 domain-containing protein</fullName>
    </submittedName>
</protein>
<dbReference type="RefSeq" id="WP_378400521.1">
    <property type="nucleotide sequence ID" value="NZ_JBHTCS010000001.1"/>
</dbReference>
<keyword evidence="4" id="KW-1185">Reference proteome</keyword>
<dbReference type="Proteomes" id="UP001596484">
    <property type="component" value="Unassembled WGS sequence"/>
</dbReference>
<name>A0ABW2RSD4_9NOCA</name>
<dbReference type="Pfam" id="PF18197">
    <property type="entry name" value="TTHB210-like"/>
    <property type="match status" value="1"/>
</dbReference>
<accession>A0ABW2RSD4</accession>
<keyword evidence="1" id="KW-0732">Signal</keyword>
<dbReference type="InterPro" id="IPR033786">
    <property type="entry name" value="TTHB210-like"/>
</dbReference>
<evidence type="ECO:0000259" key="2">
    <source>
        <dbReference type="Pfam" id="PF18197"/>
    </source>
</evidence>
<proteinExistence type="predicted"/>
<sequence length="274" mass="29708">MRPHRPVLRAGLIVACATLTMAGGTRTPVDHVAPAADVGVFYGPTQQVGDGTARSFVTLDSTGTPTEVGMRLSEGAMYDLPSTHDGAATFELDLPEQASATVFDHATLDWNDHGHGPTGMFDKPHFDMHFYMADKAAVAEIDPASPDFEAKGARLPDPRHLPPHYIPLLGPKLVPQASPNMGVHWIDVTDGVIPGPFQFTQAFLNGTWDGGYTFMEPMATREWLLTKPNTVRTIAQPQAYQRSGYHPTTFAITFDDAADEYVVTMGGMVLRQAS</sequence>
<organism evidence="3 4">
    <name type="scientific">Rhodococcus daqingensis</name>
    <dbReference type="NCBI Taxonomy" id="2479363"/>
    <lineage>
        <taxon>Bacteria</taxon>
        <taxon>Bacillati</taxon>
        <taxon>Actinomycetota</taxon>
        <taxon>Actinomycetes</taxon>
        <taxon>Mycobacteriales</taxon>
        <taxon>Nocardiaceae</taxon>
        <taxon>Rhodococcus</taxon>
    </lineage>
</organism>
<dbReference type="EMBL" id="JBHTCS010000001">
    <property type="protein sequence ID" value="MFC7446399.1"/>
    <property type="molecule type" value="Genomic_DNA"/>
</dbReference>
<evidence type="ECO:0000256" key="1">
    <source>
        <dbReference type="SAM" id="SignalP"/>
    </source>
</evidence>
<evidence type="ECO:0000313" key="3">
    <source>
        <dbReference type="EMBL" id="MFC7446399.1"/>
    </source>
</evidence>
<comment type="caution">
    <text evidence="3">The sequence shown here is derived from an EMBL/GenBank/DDBJ whole genome shotgun (WGS) entry which is preliminary data.</text>
</comment>
<feature type="domain" description="TTHB210-like" evidence="2">
    <location>
        <begin position="60"/>
        <end position="110"/>
    </location>
</feature>
<dbReference type="CDD" id="cd11669">
    <property type="entry name" value="TTHB210-like"/>
    <property type="match status" value="1"/>
</dbReference>
<gene>
    <name evidence="3" type="ORF">ACFQS9_00695</name>
</gene>
<feature type="signal peptide" evidence="1">
    <location>
        <begin position="1"/>
        <end position="22"/>
    </location>
</feature>
<evidence type="ECO:0000313" key="4">
    <source>
        <dbReference type="Proteomes" id="UP001596484"/>
    </source>
</evidence>